<reference evidence="4 5" key="1">
    <citation type="submission" date="2007-10" db="EMBL/GenBank/DDBJ databases">
        <title>Complete sequence of Desulfococcus oleovorans Hxd3.</title>
        <authorList>
            <consortium name="US DOE Joint Genome Institute"/>
            <person name="Copeland A."/>
            <person name="Lucas S."/>
            <person name="Lapidus A."/>
            <person name="Barry K."/>
            <person name="Glavina del Rio T."/>
            <person name="Dalin E."/>
            <person name="Tice H."/>
            <person name="Pitluck S."/>
            <person name="Kiss H."/>
            <person name="Brettin T."/>
            <person name="Bruce D."/>
            <person name="Detter J.C."/>
            <person name="Han C."/>
            <person name="Schmutz J."/>
            <person name="Larimer F."/>
            <person name="Land M."/>
            <person name="Hauser L."/>
            <person name="Kyrpides N."/>
            <person name="Kim E."/>
            <person name="Wawrik B."/>
            <person name="Richardson P."/>
        </authorList>
    </citation>
    <scope>NUCLEOTIDE SEQUENCE [LARGE SCALE GENOMIC DNA]</scope>
    <source>
        <strain evidence="5">DSM 6200 / JCM 39069 / Hxd3</strain>
    </source>
</reference>
<organism evidence="4 5">
    <name type="scientific">Desulfosudis oleivorans (strain DSM 6200 / JCM 39069 / Hxd3)</name>
    <name type="common">Desulfococcus oleovorans</name>
    <dbReference type="NCBI Taxonomy" id="96561"/>
    <lineage>
        <taxon>Bacteria</taxon>
        <taxon>Pseudomonadati</taxon>
        <taxon>Thermodesulfobacteriota</taxon>
        <taxon>Desulfobacteria</taxon>
        <taxon>Desulfobacterales</taxon>
        <taxon>Desulfosudaceae</taxon>
        <taxon>Desulfosudis</taxon>
    </lineage>
</organism>
<dbReference type="PROSITE" id="PS50077">
    <property type="entry name" value="HEAT_REPEAT"/>
    <property type="match status" value="1"/>
</dbReference>
<dbReference type="InterPro" id="IPR011989">
    <property type="entry name" value="ARM-like"/>
</dbReference>
<keyword evidence="2" id="KW-0812">Transmembrane</keyword>
<dbReference type="Pfam" id="PF08239">
    <property type="entry name" value="SH3_3"/>
    <property type="match status" value="2"/>
</dbReference>
<dbReference type="GO" id="GO:0016491">
    <property type="term" value="F:oxidoreductase activity"/>
    <property type="evidence" value="ECO:0007669"/>
    <property type="project" value="TreeGrafter"/>
</dbReference>
<dbReference type="Pfam" id="PF13646">
    <property type="entry name" value="HEAT_2"/>
    <property type="match status" value="3"/>
</dbReference>
<feature type="domain" description="SH3b" evidence="3">
    <location>
        <begin position="357"/>
        <end position="420"/>
    </location>
</feature>
<dbReference type="PROSITE" id="PS51781">
    <property type="entry name" value="SH3B"/>
    <property type="match status" value="1"/>
</dbReference>
<dbReference type="STRING" id="96561.Dole_1940"/>
<dbReference type="KEGG" id="dol:Dole_1940"/>
<dbReference type="eggNOG" id="COG1413">
    <property type="taxonomic scope" value="Bacteria"/>
</dbReference>
<dbReference type="HOGENOM" id="CLU_020402_0_0_7"/>
<evidence type="ECO:0000259" key="3">
    <source>
        <dbReference type="PROSITE" id="PS51781"/>
    </source>
</evidence>
<protein>
    <submittedName>
        <fullName evidence="4">SH3 type 3 domain protein</fullName>
    </submittedName>
</protein>
<evidence type="ECO:0000313" key="4">
    <source>
        <dbReference type="EMBL" id="ABW67744.1"/>
    </source>
</evidence>
<dbReference type="eggNOG" id="COG3103">
    <property type="taxonomic scope" value="Bacteria"/>
</dbReference>
<evidence type="ECO:0000256" key="2">
    <source>
        <dbReference type="SAM" id="Phobius"/>
    </source>
</evidence>
<name>A8ZT61_DESOH</name>
<evidence type="ECO:0000256" key="1">
    <source>
        <dbReference type="ARBA" id="ARBA00045876"/>
    </source>
</evidence>
<feature type="transmembrane region" description="Helical" evidence="2">
    <location>
        <begin position="12"/>
        <end position="32"/>
    </location>
</feature>
<dbReference type="PANTHER" id="PTHR12697:SF38">
    <property type="entry name" value="PBS LYASE HEAT DOMAIN PROTEIN REPEAT-CONTAINING PROTEIN"/>
    <property type="match status" value="1"/>
</dbReference>
<gene>
    <name evidence="4" type="ordered locus">Dole_1940</name>
</gene>
<dbReference type="SMART" id="SM00567">
    <property type="entry name" value="EZ_HEAT"/>
    <property type="match status" value="6"/>
</dbReference>
<comment type="function">
    <text evidence="1">Catalyzes the hydroxylation of the N(6)-(4-aminobutyl)-L-lysine intermediate produced by deoxyhypusine synthase/DHPS on a critical lysine of the eukaryotic translation initiation factor 5A/eIF-5A. This is the second step of the post-translational modification of that lysine into an unusual amino acid residue named hypusine. Hypusination is unique to mature eIF-5A factor and is essential for its function.</text>
</comment>
<proteinExistence type="predicted"/>
<evidence type="ECO:0000313" key="5">
    <source>
        <dbReference type="Proteomes" id="UP000008561"/>
    </source>
</evidence>
<dbReference type="Gene3D" id="1.25.10.10">
    <property type="entry name" value="Leucine-rich Repeat Variant"/>
    <property type="match status" value="4"/>
</dbReference>
<dbReference type="InterPro" id="IPR003646">
    <property type="entry name" value="SH3-like_bac-type"/>
</dbReference>
<keyword evidence="2" id="KW-0472">Membrane</keyword>
<dbReference type="RefSeq" id="WP_012175356.1">
    <property type="nucleotide sequence ID" value="NC_009943.1"/>
</dbReference>
<dbReference type="SMART" id="SM00287">
    <property type="entry name" value="SH3b"/>
    <property type="match status" value="2"/>
</dbReference>
<dbReference type="AlphaFoldDB" id="A8ZT61"/>
<dbReference type="InterPro" id="IPR021133">
    <property type="entry name" value="HEAT_type_2"/>
</dbReference>
<dbReference type="Proteomes" id="UP000008561">
    <property type="component" value="Chromosome"/>
</dbReference>
<keyword evidence="2" id="KW-1133">Transmembrane helix</keyword>
<dbReference type="PANTHER" id="PTHR12697">
    <property type="entry name" value="PBS LYASE HEAT-LIKE PROTEIN"/>
    <property type="match status" value="1"/>
</dbReference>
<dbReference type="Gene3D" id="2.30.30.40">
    <property type="entry name" value="SH3 Domains"/>
    <property type="match status" value="2"/>
</dbReference>
<dbReference type="InterPro" id="IPR004155">
    <property type="entry name" value="PBS_lyase_HEAT"/>
</dbReference>
<accession>A8ZT61</accession>
<dbReference type="OrthoDB" id="3661251at2"/>
<keyword evidence="5" id="KW-1185">Reference proteome</keyword>
<dbReference type="PROSITE" id="PS51257">
    <property type="entry name" value="PROKAR_LIPOPROTEIN"/>
    <property type="match status" value="1"/>
</dbReference>
<sequence length="522" mass="55758">MPWKTHTIVRGTIVIFGIVLAAWMLAACAPWYRSYDITSGEDLTKISAVPELRKALKDSKPDVRMAAATALGRIGPDARDALSDLVDVLGDNRHEVREASANAISSIIGTAPVSEADKNLMVQVQANRLASEDWAARVDAADQLAQMGPAGADAVPVLISTLSDETEWSYYWTRQYDKVRRAAANALGEMRSAATAASPALIKASKYQDPGVRLEAVRALGKIGTPSDSTVVKALTAALKDDDAGVRREAADALGAFEVYANNTVPNLVDALSDQDVDARRKAAQVLGRFGPKTDAAAEALVAALKDTDKAVRQTAARAIAEFGIDNKTAAATPLRPPVAAMAPEETAAVETTAQPETKIRSTVDLLNIRAMPSVNSRRVGKLLQNEIATVVETLVDWVKIEKPDGTTGYVFKEYTAMVHETGDASRVLQPESQKAQATVNMPMVPVVTAPVAVASASTVPKIRPIVDALEMRSEPFGSEQVGQLLRNEAAEVVESRAGWIKIKKADGTTGYVFKEYTESAP</sequence>
<dbReference type="InterPro" id="IPR016024">
    <property type="entry name" value="ARM-type_fold"/>
</dbReference>
<dbReference type="EMBL" id="CP000859">
    <property type="protein sequence ID" value="ABW67744.1"/>
    <property type="molecule type" value="Genomic_DNA"/>
</dbReference>
<dbReference type="SUPFAM" id="SSF48371">
    <property type="entry name" value="ARM repeat"/>
    <property type="match status" value="1"/>
</dbReference>